<feature type="transmembrane region" description="Helical" evidence="6">
    <location>
        <begin position="72"/>
        <end position="95"/>
    </location>
</feature>
<feature type="transmembrane region" description="Helical" evidence="6">
    <location>
        <begin position="32"/>
        <end position="52"/>
    </location>
</feature>
<dbReference type="PANTHER" id="PTHR43478:SF1">
    <property type="entry name" value="NA+_H+ ANTIPORTER NHAC-LIKE C-TERMINAL DOMAIN-CONTAINING PROTEIN"/>
    <property type="match status" value="1"/>
</dbReference>
<feature type="transmembrane region" description="Helical" evidence="6">
    <location>
        <begin position="386"/>
        <end position="413"/>
    </location>
</feature>
<comment type="caution">
    <text evidence="8">The sequence shown here is derived from an EMBL/GenBank/DDBJ whole genome shotgun (WGS) entry which is preliminary data.</text>
</comment>
<comment type="subcellular location">
    <subcellularLocation>
        <location evidence="1">Cell membrane</location>
        <topology evidence="1">Multi-pass membrane protein</topology>
    </subcellularLocation>
</comment>
<keyword evidence="4 6" id="KW-1133">Transmembrane helix</keyword>
<evidence type="ECO:0000256" key="1">
    <source>
        <dbReference type="ARBA" id="ARBA00004651"/>
    </source>
</evidence>
<protein>
    <submittedName>
        <fullName evidence="8">Na+/H+ antiporter</fullName>
    </submittedName>
</protein>
<dbReference type="EMBL" id="BASE01000054">
    <property type="protein sequence ID" value="GAM14365.1"/>
    <property type="molecule type" value="Genomic_DNA"/>
</dbReference>
<dbReference type="GO" id="GO:0005886">
    <property type="term" value="C:plasma membrane"/>
    <property type="evidence" value="ECO:0007669"/>
    <property type="project" value="UniProtKB-SubCell"/>
</dbReference>
<reference evidence="8 9" key="1">
    <citation type="submission" date="2013-06" db="EMBL/GenBank/DDBJ databases">
        <title>Whole genome shotgun sequence of Bacillus selenatarsenatis SF-1.</title>
        <authorList>
            <person name="Kuroda M."/>
            <person name="Sei K."/>
            <person name="Yamashita M."/>
            <person name="Ike M."/>
        </authorList>
    </citation>
    <scope>NUCLEOTIDE SEQUENCE [LARGE SCALE GENOMIC DNA]</scope>
    <source>
        <strain evidence="8 9">SF-1</strain>
    </source>
</reference>
<keyword evidence="5 6" id="KW-0472">Membrane</keyword>
<accession>A0A0A8X318</accession>
<evidence type="ECO:0000256" key="3">
    <source>
        <dbReference type="ARBA" id="ARBA00022692"/>
    </source>
</evidence>
<name>A0A0A8X318_MESS1</name>
<dbReference type="RefSeq" id="WP_041966120.1">
    <property type="nucleotide sequence ID" value="NZ_BASE01000054.1"/>
</dbReference>
<feature type="transmembrane region" description="Helical" evidence="6">
    <location>
        <begin position="169"/>
        <end position="191"/>
    </location>
</feature>
<keyword evidence="2" id="KW-1003">Cell membrane</keyword>
<feature type="transmembrane region" description="Helical" evidence="6">
    <location>
        <begin position="495"/>
        <end position="513"/>
    </location>
</feature>
<evidence type="ECO:0000256" key="6">
    <source>
        <dbReference type="SAM" id="Phobius"/>
    </source>
</evidence>
<feature type="transmembrane region" description="Helical" evidence="6">
    <location>
        <begin position="471"/>
        <end position="489"/>
    </location>
</feature>
<evidence type="ECO:0000313" key="9">
    <source>
        <dbReference type="Proteomes" id="UP000031014"/>
    </source>
</evidence>
<dbReference type="PANTHER" id="PTHR43478">
    <property type="entry name" value="NA+/H+ ANTIPORTER-RELATED"/>
    <property type="match status" value="1"/>
</dbReference>
<dbReference type="STRING" id="1321606.SAMD00020551_2514"/>
<evidence type="ECO:0000256" key="2">
    <source>
        <dbReference type="ARBA" id="ARBA00022475"/>
    </source>
</evidence>
<feature type="transmembrane region" description="Helical" evidence="6">
    <location>
        <begin position="264"/>
        <end position="284"/>
    </location>
</feature>
<keyword evidence="9" id="KW-1185">Reference proteome</keyword>
<feature type="transmembrane region" description="Helical" evidence="6">
    <location>
        <begin position="419"/>
        <end position="441"/>
    </location>
</feature>
<evidence type="ECO:0000259" key="7">
    <source>
        <dbReference type="Pfam" id="PF03553"/>
    </source>
</evidence>
<proteinExistence type="predicted"/>
<dbReference type="OrthoDB" id="9762978at2"/>
<feature type="domain" description="Na+/H+ antiporter NhaC-like C-terminal" evidence="7">
    <location>
        <begin position="160"/>
        <end position="490"/>
    </location>
</feature>
<dbReference type="AlphaFoldDB" id="A0A0A8X318"/>
<sequence>MENTIFSLLPPLVAILMVVITRRVLLSLGTGIIAAAFLLAEFNIAETFAIMWDAIKGIVVADGELNTYSLYIILFLLLLGTITAFISISGGSRAFGEWAMKRVKTRVGAQLVGAFLGVIIFIDDYFNALAVGQITRPITDRQKVSRAKLAYLIDSTSAPVCVISPISSWGAYIIALIGTILAAHGVSEYTAFSAFMQMAPMNFYALAALAMVFIVALRNIEIGPMKKHEERAITEGIVVPQDKPVPGELKDDLPTSTKGTVGDLVWPIVALVAGTVGMMLWTGASAVEGNVTILAIFENTDVTKSLVTGGLLGLAVALLLFVRQAVVLKGVNANVFGKGMVEGIKSMLPAIYILVFAWVIVDLIGRLETGKYLAGIVESSNINISFLPFLLFLVAGIMAFSTGTSWGSFGILLPIAGDIAAAADITLMLPALAAVLAGAVFGDHCSPISDTTILSSTGAGSHHLDHVMTQLPYALISAAIASVGFLILGFTGSTLGALAVVAILLVAFAFIFGSKTTQEEVLKENLAE</sequence>
<feature type="transmembrane region" description="Helical" evidence="6">
    <location>
        <begin position="346"/>
        <end position="365"/>
    </location>
</feature>
<organism evidence="8 9">
    <name type="scientific">Mesobacillus selenatarsenatis (strain DSM 18680 / JCM 14380 / FERM P-15431 / SF-1)</name>
    <dbReference type="NCBI Taxonomy" id="1321606"/>
    <lineage>
        <taxon>Bacteria</taxon>
        <taxon>Bacillati</taxon>
        <taxon>Bacillota</taxon>
        <taxon>Bacilli</taxon>
        <taxon>Bacillales</taxon>
        <taxon>Bacillaceae</taxon>
        <taxon>Mesobacillus</taxon>
    </lineage>
</organism>
<evidence type="ECO:0000313" key="8">
    <source>
        <dbReference type="EMBL" id="GAM14365.1"/>
    </source>
</evidence>
<keyword evidence="3 6" id="KW-0812">Transmembrane</keyword>
<evidence type="ECO:0000256" key="4">
    <source>
        <dbReference type="ARBA" id="ARBA00022989"/>
    </source>
</evidence>
<feature type="transmembrane region" description="Helical" evidence="6">
    <location>
        <begin position="107"/>
        <end position="126"/>
    </location>
</feature>
<dbReference type="Pfam" id="PF03553">
    <property type="entry name" value="Na_H_antiporter"/>
    <property type="match status" value="1"/>
</dbReference>
<feature type="transmembrane region" description="Helical" evidence="6">
    <location>
        <begin position="203"/>
        <end position="220"/>
    </location>
</feature>
<feature type="transmembrane region" description="Helical" evidence="6">
    <location>
        <begin position="305"/>
        <end position="326"/>
    </location>
</feature>
<evidence type="ECO:0000256" key="5">
    <source>
        <dbReference type="ARBA" id="ARBA00023136"/>
    </source>
</evidence>
<dbReference type="Proteomes" id="UP000031014">
    <property type="component" value="Unassembled WGS sequence"/>
</dbReference>
<gene>
    <name evidence="8" type="ORF">SAMD00020551_2514</name>
</gene>
<dbReference type="InterPro" id="IPR018461">
    <property type="entry name" value="Na/H_Antiport_NhaC-like_C"/>
</dbReference>
<feature type="transmembrane region" description="Helical" evidence="6">
    <location>
        <begin position="6"/>
        <end position="25"/>
    </location>
</feature>